<dbReference type="GO" id="GO:0005886">
    <property type="term" value="C:plasma membrane"/>
    <property type="evidence" value="ECO:0007669"/>
    <property type="project" value="TreeGrafter"/>
</dbReference>
<feature type="compositionally biased region" description="Low complexity" evidence="6">
    <location>
        <begin position="316"/>
        <end position="334"/>
    </location>
</feature>
<dbReference type="PROSITE" id="PS50853">
    <property type="entry name" value="FN3"/>
    <property type="match status" value="1"/>
</dbReference>
<dbReference type="SMART" id="SM00408">
    <property type="entry name" value="IGc2"/>
    <property type="match status" value="4"/>
</dbReference>
<reference evidence="9" key="1">
    <citation type="submission" date="2023-03" db="EMBL/GenBank/DDBJ databases">
        <authorList>
            <person name="Steffen K."/>
            <person name="Cardenas P."/>
        </authorList>
    </citation>
    <scope>NUCLEOTIDE SEQUENCE</scope>
</reference>
<evidence type="ECO:0000256" key="1">
    <source>
        <dbReference type="ARBA" id="ARBA00004479"/>
    </source>
</evidence>
<evidence type="ECO:0000259" key="8">
    <source>
        <dbReference type="PROSITE" id="PS50853"/>
    </source>
</evidence>
<dbReference type="PANTHER" id="PTHR11640:SF31">
    <property type="entry name" value="IRREGULAR CHIASM C-ROUGHEST PROTEIN-RELATED"/>
    <property type="match status" value="1"/>
</dbReference>
<dbReference type="GO" id="GO:0050839">
    <property type="term" value="F:cell adhesion molecule binding"/>
    <property type="evidence" value="ECO:0007669"/>
    <property type="project" value="TreeGrafter"/>
</dbReference>
<feature type="non-terminal residue" evidence="9">
    <location>
        <position position="1"/>
    </location>
</feature>
<keyword evidence="2" id="KW-0472">Membrane</keyword>
<dbReference type="PANTHER" id="PTHR11640">
    <property type="entry name" value="NEPHRIN"/>
    <property type="match status" value="1"/>
</dbReference>
<evidence type="ECO:0000313" key="10">
    <source>
        <dbReference type="Proteomes" id="UP001174909"/>
    </source>
</evidence>
<dbReference type="Pfam" id="PF00041">
    <property type="entry name" value="fn3"/>
    <property type="match status" value="1"/>
</dbReference>
<feature type="domain" description="Ig-like" evidence="7">
    <location>
        <begin position="1043"/>
        <end position="1128"/>
    </location>
</feature>
<dbReference type="PROSITE" id="PS50835">
    <property type="entry name" value="IG_LIKE"/>
    <property type="match status" value="8"/>
</dbReference>
<keyword evidence="5" id="KW-0393">Immunoglobulin domain</keyword>
<keyword evidence="4" id="KW-0325">Glycoprotein</keyword>
<gene>
    <name evidence="9" type="ORF">GBAR_LOCUS21781</name>
</gene>
<dbReference type="InterPro" id="IPR036179">
    <property type="entry name" value="Ig-like_dom_sf"/>
</dbReference>
<comment type="caution">
    <text evidence="9">The sequence shown here is derived from an EMBL/GenBank/DDBJ whole genome shotgun (WGS) entry which is preliminary data.</text>
</comment>
<feature type="domain" description="Ig-like" evidence="7">
    <location>
        <begin position="642"/>
        <end position="710"/>
    </location>
</feature>
<dbReference type="SMART" id="SM00409">
    <property type="entry name" value="IG"/>
    <property type="match status" value="9"/>
</dbReference>
<dbReference type="GO" id="GO:0098609">
    <property type="term" value="P:cell-cell adhesion"/>
    <property type="evidence" value="ECO:0007669"/>
    <property type="project" value="TreeGrafter"/>
</dbReference>
<dbReference type="InterPro" id="IPR051275">
    <property type="entry name" value="Cell_adhesion_signaling"/>
</dbReference>
<evidence type="ECO:0000256" key="6">
    <source>
        <dbReference type="SAM" id="MobiDB-lite"/>
    </source>
</evidence>
<evidence type="ECO:0000256" key="3">
    <source>
        <dbReference type="ARBA" id="ARBA00023157"/>
    </source>
</evidence>
<dbReference type="InterPro" id="IPR013783">
    <property type="entry name" value="Ig-like_fold"/>
</dbReference>
<dbReference type="SUPFAM" id="SSF49265">
    <property type="entry name" value="Fibronectin type III"/>
    <property type="match status" value="1"/>
</dbReference>
<feature type="domain" description="Ig-like" evidence="7">
    <location>
        <begin position="1157"/>
        <end position="1256"/>
    </location>
</feature>
<feature type="domain" description="Ig-like" evidence="7">
    <location>
        <begin position="303"/>
        <end position="393"/>
    </location>
</feature>
<feature type="domain" description="Ig-like" evidence="7">
    <location>
        <begin position="422"/>
        <end position="527"/>
    </location>
</feature>
<feature type="domain" description="Ig-like" evidence="7">
    <location>
        <begin position="535"/>
        <end position="632"/>
    </location>
</feature>
<proteinExistence type="predicted"/>
<evidence type="ECO:0000256" key="4">
    <source>
        <dbReference type="ARBA" id="ARBA00023180"/>
    </source>
</evidence>
<dbReference type="Gene3D" id="2.60.40.10">
    <property type="entry name" value="Immunoglobulins"/>
    <property type="match status" value="9"/>
</dbReference>
<dbReference type="InterPro" id="IPR036116">
    <property type="entry name" value="FN3_sf"/>
</dbReference>
<sequence>MAGAADSSTVISGLTEGATYSISMVANSSTIPSDVTTGPDVTIERANITLASSPSSPILAGGSVTITCSISLPSGVTGTPVLRWEGPGATESTRNDGSLSSNLTLSSISTSQAGVYMCTATLDGSVSADTNITVQVPTPTPFITNSTIIAGSGGNLTCSYAPGPYIFCRSKRTWTVGGEEVTASEDDRISTEGTSLVFSPFHTSDTGNYTCSLSLMSMEPYIEVVQGPQMSQVSEIIVQIPPPGVAVSLNRSGLCMLELVSVSRVLPLWTPVSTMMRSTTNHPSGRYSSVLTISPLAVQDNGPFTCTGTVTGLDQSQSATNTSSTNVSNSCSIQPPSVDTSTTVLSNWSTPGGRNNRVNDENETSPQLVISRVETADSGDYTCSVRVTDSTNSPYILDSPLAYNTTTITVKLNVTVSALYEPAPGEVPGELGPNEFTAGSNLTLNCSVEGHSGALSYMWSLTGNPSTPSGCGSSCNIDISSTTSTLVVGDQNYTPTMLVTTHVLPLPASAQGVYTCTIPDSNGNDISLNVGLYPPGFNVTPTITNLTYHEGNDSHTLTCVSTGSPATNVSWTKDGAPLTSDYTISQTVIDRSASTYSNVLTVSPEGAAGTYNCTVSNDLGSNSSVVVALGITVSGEDSLTVGQSGTISCRTNVRVSSIEWRNQSTVLASSSSDNLTLLEYTFPLVTDDLHGQQYTCTAVAGDDTYRETVSLVVKLPENPITVTASVTDVGSPLAGEPGPTLTWQAKISSSRKWNHFNFHIPYPCQRKILSPVGTNPVLSHPVWVLLWSPLQLQHLHHLPTWILSPLSLTLSTNETAPSGSPKIEVVPGEREVVFSWSPPPVTQRNGVITSYTLSCSPSPSSLPHSPTSQSGPHTVAGFSPNTHYSCSLVASNIRALDLLPTPHSPLNKTFGGLQIITMRLLLLVLCVLYWSLVDSQTIVIRRSHNDTVYIGTQLTLTAHISLSDVNSVDVTWTRGNDVIANDSHTSVVSASGSTSYMSSLSFSPVTSYDGGPITATVTATATATSPVVTASDTHILMVTVPRPVVIVSVPGEEQELVSGSSLSLSCFIQPLSVDTYTTVLSNWSTPGGRNNRVNAENETSPQLDLSSVETADSGDYNCSVRVTDSTNSLYILDSPLAYNTTTITVKLNVTVSALYEPAPGEVPGELGPNQFTAGSNLTLNCSVEGHSGALIYMWSLTGNPTTPSGCGSCNINTSSTTSTLVVGGPELYSYYAGDYTCTVDEIGRSNSGNSHTFPVNVVGAGIYALRSGSSESSGPIANNGLIVSENHTLILECVSNSNMAGVGSITTPDGTILTPDSTTSTLSLTNPF</sequence>
<accession>A0AA35X4B4</accession>
<keyword evidence="10" id="KW-1185">Reference proteome</keyword>
<dbReference type="CDD" id="cd00096">
    <property type="entry name" value="Ig"/>
    <property type="match status" value="1"/>
</dbReference>
<feature type="region of interest" description="Disordered" evidence="6">
    <location>
        <begin position="316"/>
        <end position="363"/>
    </location>
</feature>
<evidence type="ECO:0000256" key="5">
    <source>
        <dbReference type="ARBA" id="ARBA00023319"/>
    </source>
</evidence>
<dbReference type="GO" id="GO:0005911">
    <property type="term" value="C:cell-cell junction"/>
    <property type="evidence" value="ECO:0007669"/>
    <property type="project" value="TreeGrafter"/>
</dbReference>
<dbReference type="InterPro" id="IPR003599">
    <property type="entry name" value="Ig_sub"/>
</dbReference>
<dbReference type="Pfam" id="PF13927">
    <property type="entry name" value="Ig_3"/>
    <property type="match status" value="2"/>
</dbReference>
<dbReference type="EMBL" id="CASHTH010003028">
    <property type="protein sequence ID" value="CAI8039191.1"/>
    <property type="molecule type" value="Genomic_DNA"/>
</dbReference>
<dbReference type="SUPFAM" id="SSF48726">
    <property type="entry name" value="Immunoglobulin"/>
    <property type="match status" value="7"/>
</dbReference>
<evidence type="ECO:0000259" key="7">
    <source>
        <dbReference type="PROSITE" id="PS50835"/>
    </source>
</evidence>
<dbReference type="InterPro" id="IPR007110">
    <property type="entry name" value="Ig-like_dom"/>
</dbReference>
<organism evidence="9 10">
    <name type="scientific">Geodia barretti</name>
    <name type="common">Barrett's horny sponge</name>
    <dbReference type="NCBI Taxonomy" id="519541"/>
    <lineage>
        <taxon>Eukaryota</taxon>
        <taxon>Metazoa</taxon>
        <taxon>Porifera</taxon>
        <taxon>Demospongiae</taxon>
        <taxon>Heteroscleromorpha</taxon>
        <taxon>Tetractinellida</taxon>
        <taxon>Astrophorina</taxon>
        <taxon>Geodiidae</taxon>
        <taxon>Geodia</taxon>
    </lineage>
</organism>
<dbReference type="InterPro" id="IPR003598">
    <property type="entry name" value="Ig_sub2"/>
</dbReference>
<feature type="compositionally biased region" description="Polar residues" evidence="6">
    <location>
        <begin position="335"/>
        <end position="353"/>
    </location>
</feature>
<comment type="subcellular location">
    <subcellularLocation>
        <location evidence="1">Membrane</location>
        <topology evidence="1">Single-pass type I membrane protein</topology>
    </subcellularLocation>
</comment>
<dbReference type="Proteomes" id="UP001174909">
    <property type="component" value="Unassembled WGS sequence"/>
</dbReference>
<feature type="domain" description="Ig-like" evidence="7">
    <location>
        <begin position="137"/>
        <end position="223"/>
    </location>
</feature>
<feature type="domain" description="Fibronectin type-III" evidence="8">
    <location>
        <begin position="817"/>
        <end position="912"/>
    </location>
</feature>
<feature type="domain" description="Ig-like" evidence="7">
    <location>
        <begin position="39"/>
        <end position="133"/>
    </location>
</feature>
<protein>
    <submittedName>
        <fullName evidence="9">Hemicentin-1</fullName>
    </submittedName>
</protein>
<evidence type="ECO:0000256" key="2">
    <source>
        <dbReference type="ARBA" id="ARBA00023136"/>
    </source>
</evidence>
<name>A0AA35X4B4_GEOBA</name>
<evidence type="ECO:0000313" key="9">
    <source>
        <dbReference type="EMBL" id="CAI8039191.1"/>
    </source>
</evidence>
<dbReference type="InterPro" id="IPR003961">
    <property type="entry name" value="FN3_dom"/>
</dbReference>
<keyword evidence="3" id="KW-1015">Disulfide bond</keyword>